<accession>X1CTM8</accession>
<organism evidence="1">
    <name type="scientific">marine sediment metagenome</name>
    <dbReference type="NCBI Taxonomy" id="412755"/>
    <lineage>
        <taxon>unclassified sequences</taxon>
        <taxon>metagenomes</taxon>
        <taxon>ecological metagenomes</taxon>
    </lineage>
</organism>
<name>X1CTM8_9ZZZZ</name>
<evidence type="ECO:0000313" key="1">
    <source>
        <dbReference type="EMBL" id="GAG87566.1"/>
    </source>
</evidence>
<dbReference type="EMBL" id="BART01010297">
    <property type="protein sequence ID" value="GAG87566.1"/>
    <property type="molecule type" value="Genomic_DNA"/>
</dbReference>
<dbReference type="AlphaFoldDB" id="X1CTM8"/>
<gene>
    <name evidence="1" type="ORF">S01H4_22457</name>
</gene>
<reference evidence="1" key="1">
    <citation type="journal article" date="2014" name="Front. Microbiol.">
        <title>High frequency of phylogenetically diverse reductive dehalogenase-homologous genes in deep subseafloor sedimentary metagenomes.</title>
        <authorList>
            <person name="Kawai M."/>
            <person name="Futagami T."/>
            <person name="Toyoda A."/>
            <person name="Takaki Y."/>
            <person name="Nishi S."/>
            <person name="Hori S."/>
            <person name="Arai W."/>
            <person name="Tsubouchi T."/>
            <person name="Morono Y."/>
            <person name="Uchiyama I."/>
            <person name="Ito T."/>
            <person name="Fujiyama A."/>
            <person name="Inagaki F."/>
            <person name="Takami H."/>
        </authorList>
    </citation>
    <scope>NUCLEOTIDE SEQUENCE</scope>
    <source>
        <strain evidence="1">Expedition CK06-06</strain>
    </source>
</reference>
<sequence length="140" mass="15764">MEAKQDDARLYAPGKRCNLSKVEIKSKNHSTLIDGLFESVGIETAFVTVPGHIFIGLSLDIDPEESEDHFTSIDDLIFKAGKTWLPVEVTKIEEGFLQAWQTGAKQWREHAIQNQAAILLLHECWEIYSPVGFKAPEEPI</sequence>
<comment type="caution">
    <text evidence="1">The sequence shown here is derived from an EMBL/GenBank/DDBJ whole genome shotgun (WGS) entry which is preliminary data.</text>
</comment>
<proteinExistence type="predicted"/>
<protein>
    <submittedName>
        <fullName evidence="1">Uncharacterized protein</fullName>
    </submittedName>
</protein>